<proteinExistence type="predicted"/>
<evidence type="ECO:0000313" key="3">
    <source>
        <dbReference type="Proteomes" id="UP000472262"/>
    </source>
</evidence>
<feature type="domain" description="C2" evidence="1">
    <location>
        <begin position="14"/>
        <end position="108"/>
    </location>
</feature>
<dbReference type="InParanoid" id="A0A672S741"/>
<protein>
    <recommendedName>
        <fullName evidence="1">C2 domain-containing protein</fullName>
    </recommendedName>
</protein>
<accession>A0A672S741</accession>
<sequence>MLLLQIQMKILLHLSKPVSFHCVSQKEFMPYWNLSVTVLQGKFSRSYDLLSKCDCYVVLKLPTACACCHRTKTVKNSDAPKWNETFRFRVIRPLHCTQFLKWLTAFIG</sequence>
<evidence type="ECO:0000313" key="2">
    <source>
        <dbReference type="Ensembl" id="ENSSGRP00000097459.1"/>
    </source>
</evidence>
<dbReference type="AlphaFoldDB" id="A0A672S741"/>
<keyword evidence="3" id="KW-1185">Reference proteome</keyword>
<dbReference type="SUPFAM" id="SSF49562">
    <property type="entry name" value="C2 domain (Calcium/lipid-binding domain, CaLB)"/>
    <property type="match status" value="1"/>
</dbReference>
<dbReference type="InterPro" id="IPR035892">
    <property type="entry name" value="C2_domain_sf"/>
</dbReference>
<dbReference type="Gene3D" id="2.60.40.150">
    <property type="entry name" value="C2 domain"/>
    <property type="match status" value="1"/>
</dbReference>
<reference evidence="2" key="1">
    <citation type="submission" date="2025-08" db="UniProtKB">
        <authorList>
            <consortium name="Ensembl"/>
        </authorList>
    </citation>
    <scope>IDENTIFICATION</scope>
</reference>
<evidence type="ECO:0000259" key="1">
    <source>
        <dbReference type="PROSITE" id="PS50004"/>
    </source>
</evidence>
<dbReference type="InterPro" id="IPR000008">
    <property type="entry name" value="C2_dom"/>
</dbReference>
<dbReference type="Proteomes" id="UP000472262">
    <property type="component" value="Unassembled WGS sequence"/>
</dbReference>
<dbReference type="PROSITE" id="PS50004">
    <property type="entry name" value="C2"/>
    <property type="match status" value="1"/>
</dbReference>
<dbReference type="Pfam" id="PF00168">
    <property type="entry name" value="C2"/>
    <property type="match status" value="1"/>
</dbReference>
<reference evidence="2" key="2">
    <citation type="submission" date="2025-09" db="UniProtKB">
        <authorList>
            <consortium name="Ensembl"/>
        </authorList>
    </citation>
    <scope>IDENTIFICATION</scope>
</reference>
<organism evidence="2 3">
    <name type="scientific">Sinocyclocheilus grahami</name>
    <name type="common">Dianchi golden-line fish</name>
    <name type="synonym">Barbus grahami</name>
    <dbReference type="NCBI Taxonomy" id="75366"/>
    <lineage>
        <taxon>Eukaryota</taxon>
        <taxon>Metazoa</taxon>
        <taxon>Chordata</taxon>
        <taxon>Craniata</taxon>
        <taxon>Vertebrata</taxon>
        <taxon>Euteleostomi</taxon>
        <taxon>Actinopterygii</taxon>
        <taxon>Neopterygii</taxon>
        <taxon>Teleostei</taxon>
        <taxon>Ostariophysi</taxon>
        <taxon>Cypriniformes</taxon>
        <taxon>Cyprinidae</taxon>
        <taxon>Cyprininae</taxon>
        <taxon>Sinocyclocheilus</taxon>
    </lineage>
</organism>
<dbReference type="Ensembl" id="ENSSGRT00000103688.1">
    <property type="protein sequence ID" value="ENSSGRP00000097459.1"/>
    <property type="gene ID" value="ENSSGRG00000048665.1"/>
</dbReference>
<name>A0A672S741_SINGR</name>